<reference evidence="2 4" key="2">
    <citation type="submission" date="2016-10" db="EMBL/GenBank/DDBJ databases">
        <authorList>
            <person name="Varghese N."/>
            <person name="Submissions S."/>
        </authorList>
    </citation>
    <scope>NUCLEOTIDE SEQUENCE [LARGE SCALE GENOMIC DNA]</scope>
    <source>
        <strain evidence="2 4">DSM 282</strain>
    </source>
</reference>
<dbReference type="AlphaFoldDB" id="A0A1I4A1Z9"/>
<evidence type="ECO:0000313" key="2">
    <source>
        <dbReference type="EMBL" id="SFA86511.1"/>
    </source>
</evidence>
<dbReference type="EMBL" id="FOKJ01000006">
    <property type="protein sequence ID" value="SFA86511.1"/>
    <property type="molecule type" value="Genomic_DNA"/>
</dbReference>
<feature type="domain" description="DUF4440" evidence="1">
    <location>
        <begin position="21"/>
        <end position="105"/>
    </location>
</feature>
<dbReference type="Proteomes" id="UP000199579">
    <property type="component" value="Unassembled WGS sequence"/>
</dbReference>
<organism evidence="3 5">
    <name type="scientific">Azotobacter beijerinckii</name>
    <dbReference type="NCBI Taxonomy" id="170623"/>
    <lineage>
        <taxon>Bacteria</taxon>
        <taxon>Pseudomonadati</taxon>
        <taxon>Pseudomonadota</taxon>
        <taxon>Gammaproteobacteria</taxon>
        <taxon>Pseudomonadales</taxon>
        <taxon>Pseudomonadaceae</taxon>
        <taxon>Azotobacter</taxon>
    </lineage>
</organism>
<protein>
    <recommendedName>
        <fullName evidence="1">DUF4440 domain-containing protein</fullName>
    </recommendedName>
</protein>
<sequence>MEEVKKLEPLIYAANNGVPRAHFEALLNSDFWEIGASGNIYDREFVLNTLDERRKNPRKETWRTFDFNLRRIEENHFLLTYSLQQPTRLSRRMTLWQKTPEGWKMIYHQGTPVI</sequence>
<dbReference type="Pfam" id="PF14534">
    <property type="entry name" value="DUF4440"/>
    <property type="match status" value="1"/>
</dbReference>
<name>A0A1I4A1Z9_9GAMM</name>
<dbReference type="Gene3D" id="3.10.450.50">
    <property type="match status" value="1"/>
</dbReference>
<evidence type="ECO:0000313" key="3">
    <source>
        <dbReference type="EMBL" id="SFK49971.1"/>
    </source>
</evidence>
<proteinExistence type="predicted"/>
<evidence type="ECO:0000313" key="5">
    <source>
        <dbReference type="Proteomes" id="UP000199579"/>
    </source>
</evidence>
<dbReference type="InterPro" id="IPR032710">
    <property type="entry name" value="NTF2-like_dom_sf"/>
</dbReference>
<reference evidence="3 5" key="1">
    <citation type="submission" date="2016-10" db="EMBL/GenBank/DDBJ databases">
        <authorList>
            <person name="de Groot N.N."/>
        </authorList>
    </citation>
    <scope>NUCLEOTIDE SEQUENCE [LARGE SCALE GENOMIC DNA]</scope>
    <source>
        <strain evidence="3 5">DSM 381</strain>
    </source>
</reference>
<dbReference type="EMBL" id="FOSX01000008">
    <property type="protein sequence ID" value="SFK49971.1"/>
    <property type="molecule type" value="Genomic_DNA"/>
</dbReference>
<keyword evidence="4" id="KW-1185">Reference proteome</keyword>
<dbReference type="InterPro" id="IPR027843">
    <property type="entry name" value="DUF4440"/>
</dbReference>
<gene>
    <name evidence="2" type="ORF">SAMN04244571_00600</name>
    <name evidence="3" type="ORF">SAMN04244574_00827</name>
</gene>
<accession>A0A1I4A1Z9</accession>
<dbReference type="SUPFAM" id="SSF54427">
    <property type="entry name" value="NTF2-like"/>
    <property type="match status" value="1"/>
</dbReference>
<dbReference type="RefSeq" id="WP_170854314.1">
    <property type="nucleotide sequence ID" value="NZ_FOKJ01000006.1"/>
</dbReference>
<evidence type="ECO:0000313" key="4">
    <source>
        <dbReference type="Proteomes" id="UP000198861"/>
    </source>
</evidence>
<evidence type="ECO:0000259" key="1">
    <source>
        <dbReference type="Pfam" id="PF14534"/>
    </source>
</evidence>
<dbReference type="Proteomes" id="UP000198861">
    <property type="component" value="Unassembled WGS sequence"/>
</dbReference>